<comment type="similarity">
    <text evidence="9">Belongs to the glycosyl hydrolase 18 family.</text>
</comment>
<evidence type="ECO:0000256" key="3">
    <source>
        <dbReference type="ARBA" id="ARBA00022801"/>
    </source>
</evidence>
<evidence type="ECO:0000313" key="12">
    <source>
        <dbReference type="Proteomes" id="UP000054549"/>
    </source>
</evidence>
<dbReference type="STRING" id="946122.A0A0C2TPW2"/>
<evidence type="ECO:0000256" key="4">
    <source>
        <dbReference type="ARBA" id="ARBA00023024"/>
    </source>
</evidence>
<evidence type="ECO:0000256" key="8">
    <source>
        <dbReference type="RuleBase" id="RU000489"/>
    </source>
</evidence>
<keyword evidence="12" id="KW-1185">Reference proteome</keyword>
<dbReference type="GO" id="GO:0008843">
    <property type="term" value="F:endochitinase activity"/>
    <property type="evidence" value="ECO:0007669"/>
    <property type="project" value="UniProtKB-EC"/>
</dbReference>
<reference evidence="11 12" key="1">
    <citation type="submission" date="2014-04" db="EMBL/GenBank/DDBJ databases">
        <title>Evolutionary Origins and Diversification of the Mycorrhizal Mutualists.</title>
        <authorList>
            <consortium name="DOE Joint Genome Institute"/>
            <consortium name="Mycorrhizal Genomics Consortium"/>
            <person name="Kohler A."/>
            <person name="Kuo A."/>
            <person name="Nagy L.G."/>
            <person name="Floudas D."/>
            <person name="Copeland A."/>
            <person name="Barry K.W."/>
            <person name="Cichocki N."/>
            <person name="Veneault-Fourrey C."/>
            <person name="LaButti K."/>
            <person name="Lindquist E.A."/>
            <person name="Lipzen A."/>
            <person name="Lundell T."/>
            <person name="Morin E."/>
            <person name="Murat C."/>
            <person name="Riley R."/>
            <person name="Ohm R."/>
            <person name="Sun H."/>
            <person name="Tunlid A."/>
            <person name="Henrissat B."/>
            <person name="Grigoriev I.V."/>
            <person name="Hibbett D.S."/>
            <person name="Martin F."/>
        </authorList>
    </citation>
    <scope>NUCLEOTIDE SEQUENCE [LARGE SCALE GENOMIC DNA]</scope>
    <source>
        <strain evidence="11 12">Koide BX008</strain>
    </source>
</reference>
<proteinExistence type="inferred from homology"/>
<dbReference type="PANTHER" id="PTHR45708">
    <property type="entry name" value="ENDOCHITINASE"/>
    <property type="match status" value="1"/>
</dbReference>
<dbReference type="EC" id="3.2.1.14" evidence="2"/>
<sequence length="304" mass="32912">MSIPLNLALSIDQIAFLRPQSPTPHFVAYSDMYGGSAKPPPPSSIKGFNTFNLGFLLLEGAWDNAQLWTTLTPDERSSVKSQYAAAGIKLLVSAFGSTDLPTTSGADPIATANKFAGWVKTNQLDGIDIDYEDLNAFEKGDGSAENWLIAFTQQLRLQLPAGQYLITHAPVAPWFQPDRWGGGGYLKIHASVGHLIDWYNIQFYNQGPTEYITCPSLLTTSSSSWPNTTVFQIAAHGVPLSKIVIGKPATPADASNGFMDPMTLASCLAQGKDKGWTGGAMVWQYPHADSGWITEVRSNSWPVA</sequence>
<evidence type="ECO:0000313" key="11">
    <source>
        <dbReference type="EMBL" id="KIL69269.1"/>
    </source>
</evidence>
<dbReference type="SUPFAM" id="SSF51445">
    <property type="entry name" value="(Trans)glycosidases"/>
    <property type="match status" value="1"/>
</dbReference>
<comment type="catalytic activity">
    <reaction evidence="1">
        <text>Random endo-hydrolysis of N-acetyl-beta-D-glucosaminide (1-&gt;4)-beta-linkages in chitin and chitodextrins.</text>
        <dbReference type="EC" id="3.2.1.14"/>
    </reaction>
</comment>
<dbReference type="PROSITE" id="PS01095">
    <property type="entry name" value="GH18_1"/>
    <property type="match status" value="1"/>
</dbReference>
<feature type="domain" description="GH18" evidence="10">
    <location>
        <begin position="24"/>
        <end position="304"/>
    </location>
</feature>
<dbReference type="CDD" id="cd00598">
    <property type="entry name" value="GH18_chitinase-like"/>
    <property type="match status" value="1"/>
</dbReference>
<evidence type="ECO:0000256" key="1">
    <source>
        <dbReference type="ARBA" id="ARBA00000822"/>
    </source>
</evidence>
<gene>
    <name evidence="11" type="ORF">M378DRAFT_157521</name>
</gene>
<dbReference type="GO" id="GO:0006032">
    <property type="term" value="P:chitin catabolic process"/>
    <property type="evidence" value="ECO:0007669"/>
    <property type="project" value="UniProtKB-KW"/>
</dbReference>
<dbReference type="AlphaFoldDB" id="A0A0C2TPW2"/>
<dbReference type="OrthoDB" id="3012298at2759"/>
<evidence type="ECO:0000259" key="10">
    <source>
        <dbReference type="PROSITE" id="PS51910"/>
    </source>
</evidence>
<keyword evidence="5" id="KW-0119">Carbohydrate metabolism</keyword>
<keyword evidence="3 8" id="KW-0378">Hydrolase</keyword>
<keyword evidence="7" id="KW-0624">Polysaccharide degradation</keyword>
<dbReference type="Gene3D" id="3.20.20.80">
    <property type="entry name" value="Glycosidases"/>
    <property type="match status" value="1"/>
</dbReference>
<dbReference type="InParanoid" id="A0A0C2TPW2"/>
<dbReference type="InterPro" id="IPR001579">
    <property type="entry name" value="Glyco_hydro_18_chit_AS"/>
</dbReference>
<dbReference type="InterPro" id="IPR050542">
    <property type="entry name" value="Glycosyl_Hydrlase18_Chitinase"/>
</dbReference>
<dbReference type="InterPro" id="IPR001223">
    <property type="entry name" value="Glyco_hydro18_cat"/>
</dbReference>
<evidence type="ECO:0000256" key="2">
    <source>
        <dbReference type="ARBA" id="ARBA00012729"/>
    </source>
</evidence>
<organism evidence="11 12">
    <name type="scientific">Amanita muscaria (strain Koide BX008)</name>
    <dbReference type="NCBI Taxonomy" id="946122"/>
    <lineage>
        <taxon>Eukaryota</taxon>
        <taxon>Fungi</taxon>
        <taxon>Dikarya</taxon>
        <taxon>Basidiomycota</taxon>
        <taxon>Agaricomycotina</taxon>
        <taxon>Agaricomycetes</taxon>
        <taxon>Agaricomycetidae</taxon>
        <taxon>Agaricales</taxon>
        <taxon>Pluteineae</taxon>
        <taxon>Amanitaceae</taxon>
        <taxon>Amanita</taxon>
    </lineage>
</organism>
<dbReference type="EMBL" id="KN818226">
    <property type="protein sequence ID" value="KIL69269.1"/>
    <property type="molecule type" value="Genomic_DNA"/>
</dbReference>
<dbReference type="Pfam" id="PF00704">
    <property type="entry name" value="Glyco_hydro_18"/>
    <property type="match status" value="1"/>
</dbReference>
<dbReference type="PROSITE" id="PS51910">
    <property type="entry name" value="GH18_2"/>
    <property type="match status" value="1"/>
</dbReference>
<evidence type="ECO:0000256" key="6">
    <source>
        <dbReference type="ARBA" id="ARBA00023295"/>
    </source>
</evidence>
<dbReference type="HOGENOM" id="CLU_050410_1_0_1"/>
<dbReference type="Proteomes" id="UP000054549">
    <property type="component" value="Unassembled WGS sequence"/>
</dbReference>
<evidence type="ECO:0000256" key="5">
    <source>
        <dbReference type="ARBA" id="ARBA00023277"/>
    </source>
</evidence>
<dbReference type="GO" id="GO:0000272">
    <property type="term" value="P:polysaccharide catabolic process"/>
    <property type="evidence" value="ECO:0007669"/>
    <property type="project" value="UniProtKB-KW"/>
</dbReference>
<keyword evidence="6 8" id="KW-0326">Glycosidase</keyword>
<evidence type="ECO:0000256" key="7">
    <source>
        <dbReference type="ARBA" id="ARBA00023326"/>
    </source>
</evidence>
<keyword evidence="4" id="KW-0146">Chitin degradation</keyword>
<protein>
    <recommendedName>
        <fullName evidence="2">chitinase</fullName>
        <ecNumber evidence="2">3.2.1.14</ecNumber>
    </recommendedName>
</protein>
<dbReference type="InterPro" id="IPR017853">
    <property type="entry name" value="GH"/>
</dbReference>
<dbReference type="PANTHER" id="PTHR45708:SF49">
    <property type="entry name" value="ENDOCHITINASE"/>
    <property type="match status" value="1"/>
</dbReference>
<evidence type="ECO:0000256" key="9">
    <source>
        <dbReference type="RuleBase" id="RU004453"/>
    </source>
</evidence>
<accession>A0A0C2TPW2</accession>
<name>A0A0C2TPW2_AMAMK</name>